<feature type="transmembrane region" description="Helical" evidence="1">
    <location>
        <begin position="121"/>
        <end position="143"/>
    </location>
</feature>
<feature type="transmembrane region" description="Helical" evidence="1">
    <location>
        <begin position="155"/>
        <end position="181"/>
    </location>
</feature>
<evidence type="ECO:0000313" key="3">
    <source>
        <dbReference type="Proteomes" id="UP000005438"/>
    </source>
</evidence>
<gene>
    <name evidence="2" type="ordered locus">Niako_6731</name>
</gene>
<dbReference type="EMBL" id="CP003178">
    <property type="protein sequence ID" value="AEW02955.1"/>
    <property type="molecule type" value="Genomic_DNA"/>
</dbReference>
<dbReference type="STRING" id="700598.Niako_6731"/>
<evidence type="ECO:0008006" key="4">
    <source>
        <dbReference type="Google" id="ProtNLM"/>
    </source>
</evidence>
<protein>
    <recommendedName>
        <fullName evidence="4">YhhN family protein</fullName>
    </recommendedName>
</protein>
<evidence type="ECO:0000313" key="2">
    <source>
        <dbReference type="EMBL" id="AEW02955.1"/>
    </source>
</evidence>
<keyword evidence="1" id="KW-0812">Transmembrane</keyword>
<name>G8TK17_NIAKG</name>
<feature type="transmembrane region" description="Helical" evidence="1">
    <location>
        <begin position="193"/>
        <end position="212"/>
    </location>
</feature>
<accession>G8TK17</accession>
<feature type="transmembrane region" description="Helical" evidence="1">
    <location>
        <begin position="92"/>
        <end position="115"/>
    </location>
</feature>
<dbReference type="AlphaFoldDB" id="G8TK17"/>
<proteinExistence type="predicted"/>
<reference evidence="2 3" key="1">
    <citation type="submission" date="2011-12" db="EMBL/GenBank/DDBJ databases">
        <title>The complete genome of Niastella koreensis GR20-10.</title>
        <authorList>
            <consortium name="US DOE Joint Genome Institute (JGI-PGF)"/>
            <person name="Lucas S."/>
            <person name="Han J."/>
            <person name="Lapidus A."/>
            <person name="Bruce D."/>
            <person name="Goodwin L."/>
            <person name="Pitluck S."/>
            <person name="Peters L."/>
            <person name="Kyrpides N."/>
            <person name="Mavromatis K."/>
            <person name="Ivanova N."/>
            <person name="Mikhailova N."/>
            <person name="Davenport K."/>
            <person name="Saunders E."/>
            <person name="Detter J.C."/>
            <person name="Tapia R."/>
            <person name="Han C."/>
            <person name="Land M."/>
            <person name="Hauser L."/>
            <person name="Markowitz V."/>
            <person name="Cheng J.-F."/>
            <person name="Hugenholtz P."/>
            <person name="Woyke T."/>
            <person name="Wu D."/>
            <person name="Tindall B."/>
            <person name="Pomrenke H."/>
            <person name="Brambilla E."/>
            <person name="Klenk H.-P."/>
            <person name="Eisen J.A."/>
        </authorList>
    </citation>
    <scope>NUCLEOTIDE SEQUENCE [LARGE SCALE GENOMIC DNA]</scope>
    <source>
        <strain evidence="3">DSM 17620 / KACC 11465 / NBRC 106392 / GR20-10</strain>
    </source>
</reference>
<dbReference type="HOGENOM" id="CLU_1244237_0_0_10"/>
<sequence>MDSSTVRFILSLSIGFAVIIGIVRFRRIDPSYYPFLFVCFAALAVELLHRTLMENGLPKSLFFLLNIYSYVDFLLFLWLFSNWGLFNRKKSTVIAIAGAFFIAWVVTNIIFTSFINKANLYFFILYSFALIFFSVSTFNRMVVHERSSIFRNPKFWICLGVIIFYSFFIVYSSTGVTFMYVPSKEFRRGLQAIMVYSNLLVNLLYAVAVIWIPRKKNFTSLF</sequence>
<feature type="transmembrane region" description="Helical" evidence="1">
    <location>
        <begin position="61"/>
        <end position="80"/>
    </location>
</feature>
<dbReference type="Proteomes" id="UP000005438">
    <property type="component" value="Chromosome"/>
</dbReference>
<organism evidence="2 3">
    <name type="scientific">Niastella koreensis (strain DSM 17620 / KACC 11465 / NBRC 106392 / GR20-10)</name>
    <dbReference type="NCBI Taxonomy" id="700598"/>
    <lineage>
        <taxon>Bacteria</taxon>
        <taxon>Pseudomonadati</taxon>
        <taxon>Bacteroidota</taxon>
        <taxon>Chitinophagia</taxon>
        <taxon>Chitinophagales</taxon>
        <taxon>Chitinophagaceae</taxon>
        <taxon>Niastella</taxon>
    </lineage>
</organism>
<keyword evidence="1" id="KW-0472">Membrane</keyword>
<keyword evidence="1" id="KW-1133">Transmembrane helix</keyword>
<feature type="transmembrane region" description="Helical" evidence="1">
    <location>
        <begin position="32"/>
        <end position="49"/>
    </location>
</feature>
<dbReference type="KEGG" id="nko:Niako_6731"/>
<feature type="transmembrane region" description="Helical" evidence="1">
    <location>
        <begin position="6"/>
        <end position="25"/>
    </location>
</feature>
<evidence type="ECO:0000256" key="1">
    <source>
        <dbReference type="SAM" id="Phobius"/>
    </source>
</evidence>